<evidence type="ECO:0000313" key="2">
    <source>
        <dbReference type="EMBL" id="OOS26273.1"/>
    </source>
</evidence>
<feature type="signal peptide" evidence="1">
    <location>
        <begin position="1"/>
        <end position="18"/>
    </location>
</feature>
<organism evidence="2 3">
    <name type="scientific">Moraxella pluranimalium</name>
    <dbReference type="NCBI Taxonomy" id="470453"/>
    <lineage>
        <taxon>Bacteria</taxon>
        <taxon>Pseudomonadati</taxon>
        <taxon>Pseudomonadota</taxon>
        <taxon>Gammaproteobacteria</taxon>
        <taxon>Moraxellales</taxon>
        <taxon>Moraxellaceae</taxon>
        <taxon>Moraxella</taxon>
    </lineage>
</organism>
<accession>A0A1T0CVA2</accession>
<dbReference type="OrthoDB" id="8613971at2"/>
<reference evidence="2 3" key="1">
    <citation type="submission" date="2017-02" db="EMBL/GenBank/DDBJ databases">
        <title>Draft genome sequence of Moraxella pluranimalium CCUG 54913T type strain.</title>
        <authorList>
            <person name="Salva-Serra F."/>
            <person name="Engstrom-Jakobsson H."/>
            <person name="Thorell K."/>
            <person name="Jaen-Luchoro D."/>
            <person name="Gonzales-Siles L."/>
            <person name="Karlsson R."/>
            <person name="Yazdan S."/>
            <person name="Boulund F."/>
            <person name="Johnning A."/>
            <person name="Engstrand L."/>
            <person name="Kristiansson E."/>
            <person name="Moore E."/>
        </authorList>
    </citation>
    <scope>NUCLEOTIDE SEQUENCE [LARGE SCALE GENOMIC DNA]</scope>
    <source>
        <strain evidence="2 3">CCUG 54913</strain>
    </source>
</reference>
<dbReference type="Proteomes" id="UP000189800">
    <property type="component" value="Unassembled WGS sequence"/>
</dbReference>
<name>A0A1T0CVA2_9GAMM</name>
<evidence type="ECO:0000313" key="3">
    <source>
        <dbReference type="Proteomes" id="UP000189800"/>
    </source>
</evidence>
<sequence length="158" mass="17220">MKKFAIVALTLASTTAFANELTNYDLPTPQTLVQYNFGAYNVNNGVVTPLQNNTISRGNPNHRLCWTVIAPVPMFTQTVSAKETITSPVGGSFTDGQSIVQSSIDGTHHVVSSMITPIGGTILERCWQFNTSDPLGKYTLSSEFNGEVMPMREFTVVE</sequence>
<evidence type="ECO:0000256" key="1">
    <source>
        <dbReference type="SAM" id="SignalP"/>
    </source>
</evidence>
<dbReference type="EMBL" id="MUYU01000002">
    <property type="protein sequence ID" value="OOS26273.1"/>
    <property type="molecule type" value="Genomic_DNA"/>
</dbReference>
<gene>
    <name evidence="2" type="ORF">B0680_00355</name>
</gene>
<evidence type="ECO:0008006" key="4">
    <source>
        <dbReference type="Google" id="ProtNLM"/>
    </source>
</evidence>
<feature type="chain" id="PRO_5012142589" description="DUF4879 domain-containing protein" evidence="1">
    <location>
        <begin position="19"/>
        <end position="158"/>
    </location>
</feature>
<proteinExistence type="predicted"/>
<dbReference type="AlphaFoldDB" id="A0A1T0CVA2"/>
<keyword evidence="3" id="KW-1185">Reference proteome</keyword>
<protein>
    <recommendedName>
        <fullName evidence="4">DUF4879 domain-containing protein</fullName>
    </recommendedName>
</protein>
<keyword evidence="1" id="KW-0732">Signal</keyword>
<comment type="caution">
    <text evidence="2">The sequence shown here is derived from an EMBL/GenBank/DDBJ whole genome shotgun (WGS) entry which is preliminary data.</text>
</comment>
<dbReference type="RefSeq" id="WP_078253070.1">
    <property type="nucleotide sequence ID" value="NZ_MUYU01000002.1"/>
</dbReference>